<dbReference type="Gene3D" id="3.40.50.2300">
    <property type="match status" value="2"/>
</dbReference>
<protein>
    <submittedName>
        <fullName evidence="1">ABC transporter substrate-binding protein</fullName>
    </submittedName>
</protein>
<dbReference type="SUPFAM" id="SSF53822">
    <property type="entry name" value="Periplasmic binding protein-like I"/>
    <property type="match status" value="1"/>
</dbReference>
<organism evidence="1 2">
    <name type="scientific">Candidatus Aphodenecus pullistercoris</name>
    <dbReference type="NCBI Taxonomy" id="2840669"/>
    <lineage>
        <taxon>Bacteria</taxon>
        <taxon>Pseudomonadati</taxon>
        <taxon>Spirochaetota</taxon>
        <taxon>Spirochaetia</taxon>
        <taxon>Spirochaetales</taxon>
        <taxon>Candidatus Aphodenecus</taxon>
    </lineage>
</organism>
<dbReference type="InterPro" id="IPR028082">
    <property type="entry name" value="Peripla_BP_I"/>
</dbReference>
<dbReference type="EMBL" id="JADIMU010000050">
    <property type="protein sequence ID" value="MBO8443608.1"/>
    <property type="molecule type" value="Genomic_DNA"/>
</dbReference>
<name>A0A9D9E9P1_9SPIR</name>
<dbReference type="Proteomes" id="UP000823633">
    <property type="component" value="Unassembled WGS sequence"/>
</dbReference>
<comment type="caution">
    <text evidence="1">The sequence shown here is derived from an EMBL/GenBank/DDBJ whole genome shotgun (WGS) entry which is preliminary data.</text>
</comment>
<reference evidence="1" key="1">
    <citation type="submission" date="2020-10" db="EMBL/GenBank/DDBJ databases">
        <authorList>
            <person name="Gilroy R."/>
        </authorList>
    </citation>
    <scope>NUCLEOTIDE SEQUENCE</scope>
    <source>
        <strain evidence="1">11167</strain>
    </source>
</reference>
<dbReference type="AlphaFoldDB" id="A0A9D9E9P1"/>
<evidence type="ECO:0000313" key="1">
    <source>
        <dbReference type="EMBL" id="MBO8443608.1"/>
    </source>
</evidence>
<reference evidence="1" key="2">
    <citation type="journal article" date="2021" name="PeerJ">
        <title>Extensive microbial diversity within the chicken gut microbiome revealed by metagenomics and culture.</title>
        <authorList>
            <person name="Gilroy R."/>
            <person name="Ravi A."/>
            <person name="Getino M."/>
            <person name="Pursley I."/>
            <person name="Horton D.L."/>
            <person name="Alikhan N.F."/>
            <person name="Baker D."/>
            <person name="Gharbi K."/>
            <person name="Hall N."/>
            <person name="Watson M."/>
            <person name="Adriaenssens E.M."/>
            <person name="Foster-Nyarko E."/>
            <person name="Jarju S."/>
            <person name="Secka A."/>
            <person name="Antonio M."/>
            <person name="Oren A."/>
            <person name="Chaudhuri R.R."/>
            <person name="La Ragione R."/>
            <person name="Hildebrand F."/>
            <person name="Pallen M.J."/>
        </authorList>
    </citation>
    <scope>NUCLEOTIDE SEQUENCE</scope>
    <source>
        <strain evidence="1">11167</strain>
    </source>
</reference>
<dbReference type="PANTHER" id="PTHR35271:SF1">
    <property type="entry name" value="ABC TRANSPORTER, SUBSTRATE-BINDING LIPOPROTEIN"/>
    <property type="match status" value="1"/>
</dbReference>
<feature type="non-terminal residue" evidence="1">
    <location>
        <position position="1"/>
    </location>
</feature>
<sequence>SEVRQAIQSIVDRVDAVYVANDNTVVSAISSMAEICLEAGVPIFSADTTSAFDTDVFMACGFNYYKSGLLTGELVKRVLDGEDPSQIGVAYLSDLEYYVNLDVASELGVEVDQAILDESVYIIQGGVDITGNS</sequence>
<dbReference type="InterPro" id="IPR007487">
    <property type="entry name" value="ABC_transpt-TYRBP-like"/>
</dbReference>
<proteinExistence type="predicted"/>
<gene>
    <name evidence="1" type="ORF">IAC42_07625</name>
</gene>
<dbReference type="PANTHER" id="PTHR35271">
    <property type="entry name" value="ABC TRANSPORTER, SUBSTRATE-BINDING LIPOPROTEIN-RELATED"/>
    <property type="match status" value="1"/>
</dbReference>
<evidence type="ECO:0000313" key="2">
    <source>
        <dbReference type="Proteomes" id="UP000823633"/>
    </source>
</evidence>
<dbReference type="Pfam" id="PF04392">
    <property type="entry name" value="ABC_sub_bind"/>
    <property type="match status" value="1"/>
</dbReference>
<accession>A0A9D9E9P1</accession>